<keyword evidence="2" id="KW-1133">Transmembrane helix</keyword>
<protein>
    <submittedName>
        <fullName evidence="4">DUF58 domain-containing protein</fullName>
    </submittedName>
</protein>
<feature type="transmembrane region" description="Helical" evidence="2">
    <location>
        <begin position="71"/>
        <end position="95"/>
    </location>
</feature>
<dbReference type="InterPro" id="IPR002931">
    <property type="entry name" value="Transglutaminase-like"/>
</dbReference>
<comment type="caution">
    <text evidence="4">The sequence shown here is derived from an EMBL/GenBank/DDBJ whole genome shotgun (WGS) entry which is preliminary data.</text>
</comment>
<proteinExistence type="predicted"/>
<dbReference type="PANTHER" id="PTHR42736:SF1">
    <property type="entry name" value="PROTEIN-GLUTAMINE GAMMA-GLUTAMYLTRANSFERASE"/>
    <property type="match status" value="1"/>
</dbReference>
<feature type="transmembrane region" description="Helical" evidence="2">
    <location>
        <begin position="658"/>
        <end position="680"/>
    </location>
</feature>
<evidence type="ECO:0000313" key="5">
    <source>
        <dbReference type="Proteomes" id="UP000583419"/>
    </source>
</evidence>
<feature type="transmembrane region" description="Helical" evidence="2">
    <location>
        <begin position="612"/>
        <end position="628"/>
    </location>
</feature>
<feature type="region of interest" description="Disordered" evidence="1">
    <location>
        <begin position="315"/>
        <end position="337"/>
    </location>
</feature>
<feature type="region of interest" description="Disordered" evidence="1">
    <location>
        <begin position="412"/>
        <end position="434"/>
    </location>
</feature>
<dbReference type="Proteomes" id="UP000583419">
    <property type="component" value="Unassembled WGS sequence"/>
</dbReference>
<feature type="region of interest" description="Disordered" evidence="1">
    <location>
        <begin position="1220"/>
        <end position="1272"/>
    </location>
</feature>
<feature type="domain" description="Transglutaminase-like" evidence="3">
    <location>
        <begin position="1142"/>
        <end position="1213"/>
    </location>
</feature>
<evidence type="ECO:0000256" key="2">
    <source>
        <dbReference type="SAM" id="Phobius"/>
    </source>
</evidence>
<feature type="transmembrane region" description="Helical" evidence="2">
    <location>
        <begin position="588"/>
        <end position="605"/>
    </location>
</feature>
<evidence type="ECO:0000259" key="3">
    <source>
        <dbReference type="SMART" id="SM00460"/>
    </source>
</evidence>
<dbReference type="PANTHER" id="PTHR42736">
    <property type="entry name" value="PROTEIN-GLUTAMINE GAMMA-GLUTAMYLTRANSFERASE"/>
    <property type="match status" value="1"/>
</dbReference>
<dbReference type="SMART" id="SM00460">
    <property type="entry name" value="TGc"/>
    <property type="match status" value="1"/>
</dbReference>
<feature type="transmembrane region" description="Helical" evidence="2">
    <location>
        <begin position="1283"/>
        <end position="1303"/>
    </location>
</feature>
<dbReference type="Gene3D" id="3.10.620.30">
    <property type="match status" value="1"/>
</dbReference>
<dbReference type="Pfam" id="PF01882">
    <property type="entry name" value="DUF58"/>
    <property type="match status" value="1"/>
</dbReference>
<feature type="transmembrane region" description="Helical" evidence="2">
    <location>
        <begin position="634"/>
        <end position="651"/>
    </location>
</feature>
<name>A0A848D4Q2_9BIFI</name>
<dbReference type="Pfam" id="PF01841">
    <property type="entry name" value="Transglut_core"/>
    <property type="match status" value="1"/>
</dbReference>
<feature type="compositionally biased region" description="Basic and acidic residues" evidence="1">
    <location>
        <begin position="315"/>
        <end position="336"/>
    </location>
</feature>
<feature type="compositionally biased region" description="Basic residues" evidence="1">
    <location>
        <begin position="418"/>
        <end position="427"/>
    </location>
</feature>
<feature type="transmembrane region" description="Helical" evidence="2">
    <location>
        <begin position="503"/>
        <end position="526"/>
    </location>
</feature>
<dbReference type="EMBL" id="JABAGJ010000004">
    <property type="protein sequence ID" value="NMF02302.1"/>
    <property type="molecule type" value="Genomic_DNA"/>
</dbReference>
<gene>
    <name evidence="4" type="ORF">HF843_03780</name>
</gene>
<evidence type="ECO:0000313" key="4">
    <source>
        <dbReference type="EMBL" id="NMF02302.1"/>
    </source>
</evidence>
<evidence type="ECO:0000256" key="1">
    <source>
        <dbReference type="SAM" id="MobiDB-lite"/>
    </source>
</evidence>
<feature type="transmembrane region" description="Helical" evidence="2">
    <location>
        <begin position="46"/>
        <end position="65"/>
    </location>
</feature>
<organism evidence="4 5">
    <name type="scientific">Bifidobacterium boum</name>
    <dbReference type="NCBI Taxonomy" id="78343"/>
    <lineage>
        <taxon>Bacteria</taxon>
        <taxon>Bacillati</taxon>
        <taxon>Actinomycetota</taxon>
        <taxon>Actinomycetes</taxon>
        <taxon>Bifidobacteriales</taxon>
        <taxon>Bifidobacteriaceae</taxon>
        <taxon>Bifidobacterium</taxon>
    </lineage>
</organism>
<keyword evidence="2" id="KW-0472">Membrane</keyword>
<dbReference type="InterPro" id="IPR052901">
    <property type="entry name" value="Bact_TGase-like"/>
</dbReference>
<sequence>MTGIRRAATAVRERRKGENRPIASQAALRRAGVPWSLRRGMIRPTIAGWLTMLTALMLWLAAFTFDARVLVAAAIAWTGVWLLSACAAGLQYMLWPAGTAAPHGLVSMHGSSRNRWQRVLATVAGPRDVATSAAYIRLNPDRYAGTAPTGRGWYRRVTIVSSWHESLGLFAVRSITRDASELVVVPEPGPVAATRGDTASGARGGGRSAFGFAGLRAYEPGDPVRRIAWKRSASAGHLVVKRVPRSTVHAVLLVCDMASCTEDRQADAIAYEAMSRYVLLAAGLEHAGGKLIITDGHAVATGSSQALRLIASIRQQDDGGMTRDDPARDDPARGEDAAATVCHAAAAQHMPVSVVVITAQPTANKLIARLHTAGQTDVRVVGVSANQDYRLQRHDLDDSAEHKPEPHVRHITIGNQRHGNRRRHHHDSTRTSIPPSPLTAVTGLVVRAATVMIALELAVQWLTLLVHSERMWWPQVARVAVAVLAVVSCIPTPNRCTRRRLAATVRGIAFTVVTVIGGIIITGLRLRDTMGFLPWYPVIDQTATGGRYETVRIPVVQAWRQFGDTVISGVRQMLVQLPPLSLTPASDAAMIAAIAVFLLVMRMILCIPALPWIGLIPIIVGATAYATILHDVPWAGVLAMAGILALACWAVHPRAASVATPALASILTVALVAGCTAPGLRLAQSVHLRFETGGTFSSATINPMIDLKRSLTSGSSATALTYQSNRARYLRMATLDDFSAGTWSFGASLSDSANLYGRDTKSATPASKKVSQAAGQLMDLSGGDCEAAEPLATYLAYDGGTLDAHLSSDNWLGKHVANTAITVDRLSTRLLPAAGLPLEYSGMSGDWHIDASCSIYSRTETTKQGDTYTTSGIYLDPIASPLEFQSIETINRSVSDLRDASHLTVPDAATANAARAELVSSGAAQRSGNWLLIPIISTDGILTAAHSGSFPGALAYAWSAYGGYTDGTATPGTAFTYTISTSFANAIGYNPDKDTMALASSSDWSTQILVMPATVGAVDASDAQAVQQALATAGIAVSAVTSVVLDSSLVDGTDPFTRVDALDRAVLARYRALPSKLPGSVNAVVAQAKAAGVPSAGSSFTRQEQALQYLVRYFLSNGFTYSLDVPGSADGDDSDLAMVGAFLTRKSGYCAHYASAFAVLARALGVPTRMVLGYSTSGVVDENGSYHVSAKQLHAWDEAYMSGVGWVPFDVTPVANRQSADAPQGLAVATPQSNPSASSAPSASSSASSPSSTPRRGASGASDTPAGSPAWTERSGVSRACKWLAAMMTVTAIGVVACLPMGVRAGRRRRRWRALERAAEDGNGSDDADMRRAAWLGAWHELQDTAWDDGARWPDTATDRDIAAIVNRTLACDIAVHVADQASTAVFGAADVPAPTPQDAAAVHAATAGHRHILPWSLFRRR</sequence>
<accession>A0A848D4Q2</accession>
<dbReference type="RefSeq" id="WP_168973447.1">
    <property type="nucleotide sequence ID" value="NZ_JABAGJ010000004.1"/>
</dbReference>
<dbReference type="SUPFAM" id="SSF54001">
    <property type="entry name" value="Cysteine proteinases"/>
    <property type="match status" value="1"/>
</dbReference>
<keyword evidence="2" id="KW-0812">Transmembrane</keyword>
<dbReference type="InterPro" id="IPR038765">
    <property type="entry name" value="Papain-like_cys_pep_sf"/>
</dbReference>
<reference evidence="4 5" key="1">
    <citation type="submission" date="2020-04" db="EMBL/GenBank/DDBJ databases">
        <authorList>
            <person name="Hitch T.C.A."/>
            <person name="Wylensek D."/>
            <person name="Clavel T."/>
        </authorList>
    </citation>
    <scope>NUCLEOTIDE SEQUENCE [LARGE SCALE GENOMIC DNA]</scope>
    <source>
        <strain evidence="4 5">WCA-130-P53-4B</strain>
    </source>
</reference>
<dbReference type="InterPro" id="IPR002881">
    <property type="entry name" value="DUF58"/>
</dbReference>
<feature type="compositionally biased region" description="Low complexity" evidence="1">
    <location>
        <begin position="1235"/>
        <end position="1252"/>
    </location>
</feature>